<evidence type="ECO:0000313" key="7">
    <source>
        <dbReference type="EMBL" id="MDC0669279.1"/>
    </source>
</evidence>
<dbReference type="RefSeq" id="WP_271999043.1">
    <property type="nucleotide sequence ID" value="NZ_JAQNDN010000007.1"/>
</dbReference>
<keyword evidence="8" id="KW-1185">Reference proteome</keyword>
<feature type="binding site" evidence="4">
    <location>
        <position position="283"/>
    </location>
    <ligand>
        <name>Zn(2+)</name>
        <dbReference type="ChEBI" id="CHEBI:29105"/>
    </ligand>
</feature>
<feature type="active site" description="Proton acceptor" evidence="4">
    <location>
        <position position="272"/>
    </location>
</feature>
<keyword evidence="3" id="KW-0520">NAD</keyword>
<evidence type="ECO:0000313" key="8">
    <source>
        <dbReference type="Proteomes" id="UP001217838"/>
    </source>
</evidence>
<dbReference type="SMART" id="SM00028">
    <property type="entry name" value="TPR"/>
    <property type="match status" value="2"/>
</dbReference>
<dbReference type="InterPro" id="IPR050134">
    <property type="entry name" value="NAD-dep_sirtuin_deacylases"/>
</dbReference>
<dbReference type="Pfam" id="PF02146">
    <property type="entry name" value="SIR2"/>
    <property type="match status" value="1"/>
</dbReference>
<dbReference type="Gene3D" id="3.40.50.1220">
    <property type="entry name" value="TPP-binding domain"/>
    <property type="match status" value="1"/>
</dbReference>
<dbReference type="InterPro" id="IPR026590">
    <property type="entry name" value="Ssirtuin_cat_dom"/>
</dbReference>
<feature type="binding site" evidence="4">
    <location>
        <position position="305"/>
    </location>
    <ligand>
        <name>Zn(2+)</name>
        <dbReference type="ChEBI" id="CHEBI:29105"/>
    </ligand>
</feature>
<keyword evidence="2" id="KW-0808">Transferase</keyword>
<dbReference type="InterPro" id="IPR019734">
    <property type="entry name" value="TPR_rpt"/>
</dbReference>
<feature type="repeat" description="TPR" evidence="5">
    <location>
        <begin position="36"/>
        <end position="69"/>
    </location>
</feature>
<evidence type="ECO:0000256" key="3">
    <source>
        <dbReference type="ARBA" id="ARBA00023027"/>
    </source>
</evidence>
<dbReference type="Gene3D" id="1.25.40.10">
    <property type="entry name" value="Tetratricopeptide repeat domain"/>
    <property type="match status" value="1"/>
</dbReference>
<dbReference type="Proteomes" id="UP001217838">
    <property type="component" value="Unassembled WGS sequence"/>
</dbReference>
<feature type="domain" description="Deacetylase sirtuin-type" evidence="6">
    <location>
        <begin position="153"/>
        <end position="410"/>
    </location>
</feature>
<protein>
    <recommendedName>
        <fullName evidence="1">protein acetyllysine N-acetyltransferase</fullName>
        <ecNumber evidence="1">2.3.1.286</ecNumber>
    </recommendedName>
</protein>
<keyword evidence="5" id="KW-0802">TPR repeat</keyword>
<dbReference type="PROSITE" id="PS50305">
    <property type="entry name" value="SIRTUIN"/>
    <property type="match status" value="1"/>
</dbReference>
<dbReference type="Pfam" id="PF14559">
    <property type="entry name" value="TPR_19"/>
    <property type="match status" value="1"/>
</dbReference>
<evidence type="ECO:0000259" key="6">
    <source>
        <dbReference type="PROSITE" id="PS50305"/>
    </source>
</evidence>
<dbReference type="PROSITE" id="PS50005">
    <property type="entry name" value="TPR"/>
    <property type="match status" value="1"/>
</dbReference>
<sequence length="411" mass="42909">MQASAIEQAAAARRRGELAEAAEAAEAAVAAAPADPRAWVLLGSIDHLRGDLERAASRYRRALALAPRDAAAHAALAVNLVQRGQPAAARAHFAAATAADASPPLDDLQWLQAFLQARELDEAGAALSWSRCATPLPSPRGPTEPPMGPPAACGRVTWSIAELTAALRTSSKIVALTGAGMSAASGLQTRKQLWQQFPRDDAVSIARFREDPSTLWSVIRAFWGDEPHLANAGHHALARLPGLAAIVTQNVDELHQAAAAAAGRTTPVIELHGSLSRTRCLGCGRPGQATAQALAAAGRPLPPRCDCGGVLRPDVVLFGEQVPPAMMAAARAQVTAADLLLVIGCAMDVSPARELPLIAARAGARIVELKRRPSRLAGAVRVHHVPGAAEDILPEVVRALEPSEQRHDAGP</sequence>
<evidence type="ECO:0000256" key="4">
    <source>
        <dbReference type="PROSITE-ProRule" id="PRU00236"/>
    </source>
</evidence>
<feature type="binding site" evidence="4">
    <location>
        <position position="280"/>
    </location>
    <ligand>
        <name>Zn(2+)</name>
        <dbReference type="ChEBI" id="CHEBI:29105"/>
    </ligand>
</feature>
<evidence type="ECO:0000256" key="2">
    <source>
        <dbReference type="ARBA" id="ARBA00022679"/>
    </source>
</evidence>
<keyword evidence="4" id="KW-0479">Metal-binding</keyword>
<keyword evidence="4" id="KW-0862">Zinc</keyword>
<organism evidence="7 8">
    <name type="scientific">Nannocystis radixulma</name>
    <dbReference type="NCBI Taxonomy" id="2995305"/>
    <lineage>
        <taxon>Bacteria</taxon>
        <taxon>Pseudomonadati</taxon>
        <taxon>Myxococcota</taxon>
        <taxon>Polyangia</taxon>
        <taxon>Nannocystales</taxon>
        <taxon>Nannocystaceae</taxon>
        <taxon>Nannocystis</taxon>
    </lineage>
</organism>
<feature type="binding site" evidence="4">
    <location>
        <position position="307"/>
    </location>
    <ligand>
        <name>Zn(2+)</name>
        <dbReference type="ChEBI" id="CHEBI:29105"/>
    </ligand>
</feature>
<dbReference type="PANTHER" id="PTHR11085">
    <property type="entry name" value="NAD-DEPENDENT PROTEIN DEACYLASE SIRTUIN-5, MITOCHONDRIAL-RELATED"/>
    <property type="match status" value="1"/>
</dbReference>
<dbReference type="SUPFAM" id="SSF48452">
    <property type="entry name" value="TPR-like"/>
    <property type="match status" value="1"/>
</dbReference>
<dbReference type="InterPro" id="IPR026591">
    <property type="entry name" value="Sirtuin_cat_small_dom_sf"/>
</dbReference>
<evidence type="ECO:0000256" key="1">
    <source>
        <dbReference type="ARBA" id="ARBA00012928"/>
    </source>
</evidence>
<dbReference type="InterPro" id="IPR011990">
    <property type="entry name" value="TPR-like_helical_dom_sf"/>
</dbReference>
<dbReference type="SUPFAM" id="SSF52467">
    <property type="entry name" value="DHS-like NAD/FAD-binding domain"/>
    <property type="match status" value="1"/>
</dbReference>
<dbReference type="PANTHER" id="PTHR11085:SF10">
    <property type="entry name" value="NAD-DEPENDENT PROTEIN DEACYLASE SIRTUIN-5, MITOCHONDRIAL-RELATED"/>
    <property type="match status" value="1"/>
</dbReference>
<dbReference type="InterPro" id="IPR029035">
    <property type="entry name" value="DHS-like_NAD/FAD-binding_dom"/>
</dbReference>
<comment type="caution">
    <text evidence="7">The sequence shown here is derived from an EMBL/GenBank/DDBJ whole genome shotgun (WGS) entry which is preliminary data.</text>
</comment>
<dbReference type="InterPro" id="IPR003000">
    <property type="entry name" value="Sirtuin"/>
</dbReference>
<evidence type="ECO:0000256" key="5">
    <source>
        <dbReference type="PROSITE-ProRule" id="PRU00339"/>
    </source>
</evidence>
<reference evidence="7 8" key="1">
    <citation type="submission" date="2022-11" db="EMBL/GenBank/DDBJ databases">
        <title>Minimal conservation of predation-associated metabolite biosynthetic gene clusters underscores biosynthetic potential of Myxococcota including descriptions for ten novel species: Archangium lansinium sp. nov., Myxococcus landrumus sp. nov., Nannocystis bai.</title>
        <authorList>
            <person name="Ahearne A."/>
            <person name="Stevens C."/>
            <person name="Dowd S."/>
        </authorList>
    </citation>
    <scope>NUCLEOTIDE SEQUENCE [LARGE SCALE GENOMIC DNA]</scope>
    <source>
        <strain evidence="7 8">NCELM</strain>
    </source>
</reference>
<dbReference type="EC" id="2.3.1.286" evidence="1"/>
<dbReference type="Gene3D" id="3.30.1600.10">
    <property type="entry name" value="SIR2/SIRT2 'Small Domain"/>
    <property type="match status" value="1"/>
</dbReference>
<accession>A0ABT5B593</accession>
<dbReference type="EMBL" id="JAQNDN010000007">
    <property type="protein sequence ID" value="MDC0669279.1"/>
    <property type="molecule type" value="Genomic_DNA"/>
</dbReference>
<proteinExistence type="predicted"/>
<name>A0ABT5B593_9BACT</name>
<gene>
    <name evidence="7" type="ORF">POL58_16115</name>
</gene>